<comment type="similarity">
    <text evidence="16">In the C-terminal section; belongs to the Thz kinase family.</text>
</comment>
<dbReference type="SUPFAM" id="SSF53613">
    <property type="entry name" value="Ribokinase-like"/>
    <property type="match status" value="1"/>
</dbReference>
<evidence type="ECO:0000259" key="18">
    <source>
        <dbReference type="Pfam" id="PF02581"/>
    </source>
</evidence>
<evidence type="ECO:0000256" key="10">
    <source>
        <dbReference type="ARBA" id="ARBA00022840"/>
    </source>
</evidence>
<reference evidence="19 20" key="1">
    <citation type="submission" date="2015-01" db="EMBL/GenBank/DDBJ databases">
        <title>The Genome Sequence of Exophiala sideris CBS121828.</title>
        <authorList>
            <consortium name="The Broad Institute Genomics Platform"/>
            <person name="Cuomo C."/>
            <person name="de Hoog S."/>
            <person name="Gorbushina A."/>
            <person name="Stielow B."/>
            <person name="Teixiera M."/>
            <person name="Abouelleil A."/>
            <person name="Chapman S.B."/>
            <person name="Priest M."/>
            <person name="Young S.K."/>
            <person name="Wortman J."/>
            <person name="Nusbaum C."/>
            <person name="Birren B."/>
        </authorList>
    </citation>
    <scope>NUCLEOTIDE SEQUENCE [LARGE SCALE GENOMIC DNA]</scope>
    <source>
        <strain evidence="19 20">CBS 121828</strain>
    </source>
</reference>
<dbReference type="InterPro" id="IPR000417">
    <property type="entry name" value="Hyethyz_kinase"/>
</dbReference>
<keyword evidence="10" id="KW-0067">ATP-binding</keyword>
<keyword evidence="11" id="KW-0460">Magnesium</keyword>
<dbReference type="GO" id="GO:0000287">
    <property type="term" value="F:magnesium ion binding"/>
    <property type="evidence" value="ECO:0007669"/>
    <property type="project" value="InterPro"/>
</dbReference>
<comment type="pathway">
    <text evidence="5">Cofactor biosynthesis; thiamine diphosphate biosynthesis; thiamine phosphate from 4-amino-2-methyl-5-diphosphomethylpyrimidine and 4-methyl-5-(2-phosphoethyl)-thiazole: step 1/1.</text>
</comment>
<dbReference type="STRING" id="1016849.A0A0D1YQJ1"/>
<dbReference type="HAMAP" id="MF_00228">
    <property type="entry name" value="Thz_kinase"/>
    <property type="match status" value="1"/>
</dbReference>
<evidence type="ECO:0000256" key="14">
    <source>
        <dbReference type="ARBA" id="ARBA00047851"/>
    </source>
</evidence>
<evidence type="ECO:0000256" key="1">
    <source>
        <dbReference type="ARBA" id="ARBA00001771"/>
    </source>
</evidence>
<evidence type="ECO:0000256" key="7">
    <source>
        <dbReference type="ARBA" id="ARBA00022723"/>
    </source>
</evidence>
<dbReference type="InterPro" id="IPR036206">
    <property type="entry name" value="ThiamineP_synth_sf"/>
</dbReference>
<comment type="pathway">
    <text evidence="4">Cofactor biosynthesis; thiamine diphosphate biosynthesis; 4-methyl-5-(2-phosphoethyl)-thiazole from 5-(2-hydroxyethyl)-4-methylthiazole: step 1/1.</text>
</comment>
<dbReference type="UniPathway" id="UPA00060">
    <property type="reaction ID" value="UER00139"/>
</dbReference>
<evidence type="ECO:0000256" key="17">
    <source>
        <dbReference type="ARBA" id="ARBA00061283"/>
    </source>
</evidence>
<evidence type="ECO:0000256" key="16">
    <source>
        <dbReference type="ARBA" id="ARBA00061146"/>
    </source>
</evidence>
<sequence length="550" mass="57707">MTVLKQNSYLRRGIPATMAARASLKNQVDWSLYLVTDSTAAILGDKDIVQVVEQAIQGGVTVVQYRDKHADTGAMIDVATKLHTVTQKYNVPLLINDRLDVCQAMGAEGVHIGQDDMDCTQARKILGPDAIIGVTASSEDEARKAIEDGADYLGIGTTFATPTKTDTKHIIGTQGLQQILAACDTGTEKSVPCVAIGSINASNVQRVLHQSAYGSNRLNGVAVVSAIVAAIDSQAAAKFLSELIKSAPEKFYASVPPNIQPVTDLKGLMAQVPGIIKSHASSSVLCHNMTNTVVQNFVANVCLATGASPIMSEIIAEAPDLAKLGGALVINMGTATPEKLNSFTAGMRAYNAVGAPVLLDPVGGGATAHRRNTVKTLLASGFFSVIKGNENEISSVAGASNVQQRGVDSGPSASTSEEKADLVKRLAQREHCIVLMTGETDYLSDGVRSVAINNGSPYLGKITGAGCALGAVIASYLAVHREDKFLAALAGMMHYEMAAERAEARQDCNGPGSFISAFLDELYLLGQDVCSGGPGVKDMIVERAKVQFIS</sequence>
<keyword evidence="7" id="KW-0479">Metal-binding</keyword>
<comment type="cofactor">
    <cofactor evidence="2">
        <name>Mg(2+)</name>
        <dbReference type="ChEBI" id="CHEBI:18420"/>
    </cofactor>
</comment>
<evidence type="ECO:0000256" key="8">
    <source>
        <dbReference type="ARBA" id="ARBA00022741"/>
    </source>
</evidence>
<accession>A0A0D1YQJ1</accession>
<evidence type="ECO:0000256" key="12">
    <source>
        <dbReference type="ARBA" id="ARBA00022977"/>
    </source>
</evidence>
<dbReference type="Gene3D" id="3.20.20.70">
    <property type="entry name" value="Aldolase class I"/>
    <property type="match status" value="1"/>
</dbReference>
<dbReference type="HAMAP" id="MF_00097">
    <property type="entry name" value="TMP_synthase"/>
    <property type="match status" value="1"/>
</dbReference>
<dbReference type="PANTHER" id="PTHR20857:SF23">
    <property type="entry name" value="THIAMINE BIOSYNTHETIC BIFUNCTIONAL ENZYME"/>
    <property type="match status" value="1"/>
</dbReference>
<comment type="catalytic activity">
    <reaction evidence="13">
        <text>4-methyl-5-(2-phosphooxyethyl)-thiazole + 4-amino-2-methyl-5-(diphosphooxymethyl)pyrimidine + H(+) = thiamine phosphate + diphosphate</text>
        <dbReference type="Rhea" id="RHEA:22328"/>
        <dbReference type="ChEBI" id="CHEBI:15378"/>
        <dbReference type="ChEBI" id="CHEBI:33019"/>
        <dbReference type="ChEBI" id="CHEBI:37575"/>
        <dbReference type="ChEBI" id="CHEBI:57841"/>
        <dbReference type="ChEBI" id="CHEBI:58296"/>
        <dbReference type="EC" id="2.5.1.3"/>
    </reaction>
</comment>
<evidence type="ECO:0000256" key="4">
    <source>
        <dbReference type="ARBA" id="ARBA00004868"/>
    </source>
</evidence>
<evidence type="ECO:0000256" key="11">
    <source>
        <dbReference type="ARBA" id="ARBA00022842"/>
    </source>
</evidence>
<keyword evidence="8" id="KW-0547">Nucleotide-binding</keyword>
<dbReference type="SUPFAM" id="SSF51391">
    <property type="entry name" value="Thiamin phosphate synthase"/>
    <property type="match status" value="1"/>
</dbReference>
<dbReference type="PRINTS" id="PR01099">
    <property type="entry name" value="HYETHTZKNASE"/>
</dbReference>
<proteinExistence type="inferred from homology"/>
<dbReference type="GO" id="GO:0004417">
    <property type="term" value="F:hydroxyethylthiazole kinase activity"/>
    <property type="evidence" value="ECO:0007669"/>
    <property type="project" value="UniProtKB-EC"/>
</dbReference>
<dbReference type="HOGENOM" id="CLU_019943_1_1_1"/>
<keyword evidence="12" id="KW-0784">Thiamine biosynthesis</keyword>
<protein>
    <submittedName>
        <fullName evidence="19">Hydroxyethylthiazole kinase</fullName>
    </submittedName>
</protein>
<dbReference type="InterPro" id="IPR034291">
    <property type="entry name" value="TMP_synthase"/>
</dbReference>
<dbReference type="GO" id="GO:0005524">
    <property type="term" value="F:ATP binding"/>
    <property type="evidence" value="ECO:0007669"/>
    <property type="project" value="UniProtKB-KW"/>
</dbReference>
<dbReference type="GO" id="GO:0009229">
    <property type="term" value="P:thiamine diphosphate biosynthetic process"/>
    <property type="evidence" value="ECO:0007669"/>
    <property type="project" value="UniProtKB-UniPathway"/>
</dbReference>
<evidence type="ECO:0000256" key="2">
    <source>
        <dbReference type="ARBA" id="ARBA00001946"/>
    </source>
</evidence>
<dbReference type="GO" id="GO:0009228">
    <property type="term" value="P:thiamine biosynthetic process"/>
    <property type="evidence" value="ECO:0007669"/>
    <property type="project" value="UniProtKB-KW"/>
</dbReference>
<dbReference type="NCBIfam" id="TIGR00694">
    <property type="entry name" value="thiM"/>
    <property type="match status" value="1"/>
</dbReference>
<dbReference type="InterPro" id="IPR013785">
    <property type="entry name" value="Aldolase_TIM"/>
</dbReference>
<evidence type="ECO:0000256" key="5">
    <source>
        <dbReference type="ARBA" id="ARBA00005165"/>
    </source>
</evidence>
<dbReference type="InterPro" id="IPR029056">
    <property type="entry name" value="Ribokinase-like"/>
</dbReference>
<evidence type="ECO:0000256" key="6">
    <source>
        <dbReference type="ARBA" id="ARBA00022679"/>
    </source>
</evidence>
<evidence type="ECO:0000256" key="13">
    <source>
        <dbReference type="ARBA" id="ARBA00047334"/>
    </source>
</evidence>
<dbReference type="NCBIfam" id="TIGR00693">
    <property type="entry name" value="thiE"/>
    <property type="match status" value="1"/>
</dbReference>
<dbReference type="Pfam" id="PF02581">
    <property type="entry name" value="TMP-TENI"/>
    <property type="match status" value="1"/>
</dbReference>
<dbReference type="InterPro" id="IPR022998">
    <property type="entry name" value="ThiamineP_synth_TenI"/>
</dbReference>
<dbReference type="GO" id="GO:0005737">
    <property type="term" value="C:cytoplasm"/>
    <property type="evidence" value="ECO:0007669"/>
    <property type="project" value="TreeGrafter"/>
</dbReference>
<dbReference type="NCBIfam" id="NF006830">
    <property type="entry name" value="PRK09355.1"/>
    <property type="match status" value="1"/>
</dbReference>
<keyword evidence="6" id="KW-0808">Transferase</keyword>
<comment type="catalytic activity">
    <reaction evidence="15">
        <text>2-[(2R,5Z)-2-carboxy-4-methylthiazol-5(2H)-ylidene]ethyl phosphate + 4-amino-2-methyl-5-(diphosphooxymethyl)pyrimidine + 2 H(+) = thiamine phosphate + CO2 + diphosphate</text>
        <dbReference type="Rhea" id="RHEA:47844"/>
        <dbReference type="ChEBI" id="CHEBI:15378"/>
        <dbReference type="ChEBI" id="CHEBI:16526"/>
        <dbReference type="ChEBI" id="CHEBI:33019"/>
        <dbReference type="ChEBI" id="CHEBI:37575"/>
        <dbReference type="ChEBI" id="CHEBI:57841"/>
        <dbReference type="ChEBI" id="CHEBI:62899"/>
        <dbReference type="EC" id="2.5.1.3"/>
    </reaction>
</comment>
<feature type="domain" description="Thiamine phosphate synthase/TenI" evidence="18">
    <location>
        <begin position="32"/>
        <end position="227"/>
    </location>
</feature>
<dbReference type="Pfam" id="PF02110">
    <property type="entry name" value="HK"/>
    <property type="match status" value="1"/>
</dbReference>
<evidence type="ECO:0000256" key="9">
    <source>
        <dbReference type="ARBA" id="ARBA00022777"/>
    </source>
</evidence>
<gene>
    <name evidence="19" type="ORF">PV11_05617</name>
</gene>
<evidence type="ECO:0000256" key="15">
    <source>
        <dbReference type="ARBA" id="ARBA00047883"/>
    </source>
</evidence>
<dbReference type="AlphaFoldDB" id="A0A0D1YQJ1"/>
<dbReference type="CDD" id="cd01170">
    <property type="entry name" value="THZ_kinase"/>
    <property type="match status" value="1"/>
</dbReference>
<dbReference type="EMBL" id="KN846952">
    <property type="protein sequence ID" value="KIV83604.1"/>
    <property type="molecule type" value="Genomic_DNA"/>
</dbReference>
<organism evidence="19 20">
    <name type="scientific">Exophiala sideris</name>
    <dbReference type="NCBI Taxonomy" id="1016849"/>
    <lineage>
        <taxon>Eukaryota</taxon>
        <taxon>Fungi</taxon>
        <taxon>Dikarya</taxon>
        <taxon>Ascomycota</taxon>
        <taxon>Pezizomycotina</taxon>
        <taxon>Eurotiomycetes</taxon>
        <taxon>Chaetothyriomycetidae</taxon>
        <taxon>Chaetothyriales</taxon>
        <taxon>Herpotrichiellaceae</taxon>
        <taxon>Exophiala</taxon>
    </lineage>
</organism>
<comment type="function">
    <text evidence="3">Condenses 4-methyl-5-(beta-hydroxyethyl)thiazole monophosphate (THZ-P) and 2-methyl-4-amino-5-hydroxymethyl pyrimidine pyrophosphate (HMP-PP) to form thiamine monophosphate (TMP).</text>
</comment>
<dbReference type="FunFam" id="3.20.20.70:FF:000104">
    <property type="entry name" value="Thiamine biosynthetic bifunctional enzyme"/>
    <property type="match status" value="1"/>
</dbReference>
<dbReference type="Gene3D" id="3.40.1190.20">
    <property type="match status" value="1"/>
</dbReference>
<dbReference type="Proteomes" id="UP000053599">
    <property type="component" value="Unassembled WGS sequence"/>
</dbReference>
<dbReference type="CDD" id="cd00564">
    <property type="entry name" value="TMP_TenI"/>
    <property type="match status" value="1"/>
</dbReference>
<evidence type="ECO:0000313" key="19">
    <source>
        <dbReference type="EMBL" id="KIV83604.1"/>
    </source>
</evidence>
<comment type="catalytic activity">
    <reaction evidence="1">
        <text>5-(2-hydroxyethyl)-4-methylthiazole + ATP = 4-methyl-5-(2-phosphooxyethyl)-thiazole + ADP + H(+)</text>
        <dbReference type="Rhea" id="RHEA:24212"/>
        <dbReference type="ChEBI" id="CHEBI:15378"/>
        <dbReference type="ChEBI" id="CHEBI:17957"/>
        <dbReference type="ChEBI" id="CHEBI:30616"/>
        <dbReference type="ChEBI" id="CHEBI:58296"/>
        <dbReference type="ChEBI" id="CHEBI:456216"/>
        <dbReference type="EC" id="2.7.1.50"/>
    </reaction>
</comment>
<keyword evidence="9 19" id="KW-0418">Kinase</keyword>
<evidence type="ECO:0000256" key="3">
    <source>
        <dbReference type="ARBA" id="ARBA00003814"/>
    </source>
</evidence>
<name>A0A0D1YQJ1_9EURO</name>
<comment type="similarity">
    <text evidence="17">In the N-terminal section; belongs to the thiamine-phosphate synthase family.</text>
</comment>
<dbReference type="PANTHER" id="PTHR20857">
    <property type="entry name" value="THIAMINE-PHOSPHATE PYROPHOSPHORYLASE"/>
    <property type="match status" value="1"/>
</dbReference>
<dbReference type="OrthoDB" id="4994at2759"/>
<comment type="catalytic activity">
    <reaction evidence="14">
        <text>2-(2-carboxy-4-methylthiazol-5-yl)ethyl phosphate + 4-amino-2-methyl-5-(diphosphooxymethyl)pyrimidine + 2 H(+) = thiamine phosphate + CO2 + diphosphate</text>
        <dbReference type="Rhea" id="RHEA:47848"/>
        <dbReference type="ChEBI" id="CHEBI:15378"/>
        <dbReference type="ChEBI" id="CHEBI:16526"/>
        <dbReference type="ChEBI" id="CHEBI:33019"/>
        <dbReference type="ChEBI" id="CHEBI:37575"/>
        <dbReference type="ChEBI" id="CHEBI:57841"/>
        <dbReference type="ChEBI" id="CHEBI:62890"/>
        <dbReference type="EC" id="2.5.1.3"/>
    </reaction>
</comment>
<dbReference type="GO" id="GO:0004789">
    <property type="term" value="F:thiamine-phosphate diphosphorylase activity"/>
    <property type="evidence" value="ECO:0007669"/>
    <property type="project" value="UniProtKB-EC"/>
</dbReference>
<evidence type="ECO:0000313" key="20">
    <source>
        <dbReference type="Proteomes" id="UP000053599"/>
    </source>
</evidence>